<dbReference type="InterPro" id="IPR029065">
    <property type="entry name" value="Enolase_C-like"/>
</dbReference>
<name>A0ABM7FJM4_9ACTN</name>
<gene>
    <name evidence="3" type="ORF">SGFS_079760</name>
</gene>
<dbReference type="Proteomes" id="UP001321542">
    <property type="component" value="Chromosome"/>
</dbReference>
<keyword evidence="4" id="KW-1185">Reference proteome</keyword>
<dbReference type="Gene3D" id="3.30.390.10">
    <property type="entry name" value="Enolase-like, N-terminal domain"/>
    <property type="match status" value="1"/>
</dbReference>
<accession>A0ABM7FJM4</accession>
<dbReference type="InterPro" id="IPR018110">
    <property type="entry name" value="Mandel_Rmase/mucon_lact_enz_CS"/>
</dbReference>
<evidence type="ECO:0000256" key="1">
    <source>
        <dbReference type="ARBA" id="ARBA00022723"/>
    </source>
</evidence>
<protein>
    <submittedName>
        <fullName evidence="3">Mandelate racemase</fullName>
    </submittedName>
</protein>
<evidence type="ECO:0000313" key="4">
    <source>
        <dbReference type="Proteomes" id="UP001321542"/>
    </source>
</evidence>
<evidence type="ECO:0000313" key="3">
    <source>
        <dbReference type="EMBL" id="BBC36682.1"/>
    </source>
</evidence>
<dbReference type="SMART" id="SM00922">
    <property type="entry name" value="MR_MLE"/>
    <property type="match status" value="1"/>
</dbReference>
<reference evidence="3 4" key="1">
    <citation type="journal article" date="2010" name="ChemBioChem">
        <title>Cloning and characterization of the biosynthetic gene cluster of 16-membered macrolide antibiotic FD-891: involvement of a dual functional cytochrome P450 monooxygenase catalyzing epoxidation and hydroxylation.</title>
        <authorList>
            <person name="Kudo F."/>
            <person name="Motegi A."/>
            <person name="Mizoue K."/>
            <person name="Eguchi T."/>
        </authorList>
    </citation>
    <scope>NUCLEOTIDE SEQUENCE [LARGE SCALE GENOMIC DNA]</scope>
    <source>
        <strain evidence="3 4">A-8890</strain>
    </source>
</reference>
<dbReference type="InterPro" id="IPR036849">
    <property type="entry name" value="Enolase-like_C_sf"/>
</dbReference>
<keyword evidence="1" id="KW-0479">Metal-binding</keyword>
<reference evidence="3 4" key="2">
    <citation type="journal article" date="2023" name="ChemBioChem">
        <title>Acyltransferase Domain Exchange between Two Independent Type I Polyketide Synthases in the Same Producer Strain of Macrolide Antibiotics.</title>
        <authorList>
            <person name="Kudo F."/>
            <person name="Kishikawa K."/>
            <person name="Tsuboi K."/>
            <person name="Kido T."/>
            <person name="Usui T."/>
            <person name="Hashimoto J."/>
            <person name="Shin-Ya K."/>
            <person name="Miyanaga A."/>
            <person name="Eguchi T."/>
        </authorList>
    </citation>
    <scope>NUCLEOTIDE SEQUENCE [LARGE SCALE GENOMIC DNA]</scope>
    <source>
        <strain evidence="3 4">A-8890</strain>
    </source>
</reference>
<organism evidence="3 4">
    <name type="scientific">Streptomyces graminofaciens</name>
    <dbReference type="NCBI Taxonomy" id="68212"/>
    <lineage>
        <taxon>Bacteria</taxon>
        <taxon>Bacillati</taxon>
        <taxon>Actinomycetota</taxon>
        <taxon>Actinomycetes</taxon>
        <taxon>Kitasatosporales</taxon>
        <taxon>Streptomycetaceae</taxon>
        <taxon>Streptomyces</taxon>
    </lineage>
</organism>
<dbReference type="InterPro" id="IPR029017">
    <property type="entry name" value="Enolase-like_N"/>
</dbReference>
<dbReference type="Pfam" id="PF13378">
    <property type="entry name" value="MR_MLE_C"/>
    <property type="match status" value="1"/>
</dbReference>
<dbReference type="Gene3D" id="3.20.20.120">
    <property type="entry name" value="Enolase-like C-terminal domain"/>
    <property type="match status" value="1"/>
</dbReference>
<dbReference type="InterPro" id="IPR013342">
    <property type="entry name" value="Mandelate_racemase_C"/>
</dbReference>
<dbReference type="PANTHER" id="PTHR48073">
    <property type="entry name" value="O-SUCCINYLBENZOATE SYNTHASE-RELATED"/>
    <property type="match status" value="1"/>
</dbReference>
<evidence type="ECO:0000259" key="2">
    <source>
        <dbReference type="SMART" id="SM00922"/>
    </source>
</evidence>
<dbReference type="PANTHER" id="PTHR48073:SF2">
    <property type="entry name" value="O-SUCCINYLBENZOATE SYNTHASE"/>
    <property type="match status" value="1"/>
</dbReference>
<dbReference type="SUPFAM" id="SSF54826">
    <property type="entry name" value="Enolase N-terminal domain-like"/>
    <property type="match status" value="1"/>
</dbReference>
<dbReference type="PROSITE" id="PS00909">
    <property type="entry name" value="MR_MLE_2"/>
    <property type="match status" value="1"/>
</dbReference>
<feature type="domain" description="Mandelate racemase/muconate lactonizing enzyme C-terminal" evidence="2">
    <location>
        <begin position="162"/>
        <end position="259"/>
    </location>
</feature>
<dbReference type="EMBL" id="AP018448">
    <property type="protein sequence ID" value="BBC36682.1"/>
    <property type="molecule type" value="Genomic_DNA"/>
</dbReference>
<dbReference type="SUPFAM" id="SSF51604">
    <property type="entry name" value="Enolase C-terminal domain-like"/>
    <property type="match status" value="1"/>
</dbReference>
<dbReference type="SFLD" id="SFLDS00001">
    <property type="entry name" value="Enolase"/>
    <property type="match status" value="1"/>
</dbReference>
<dbReference type="SFLD" id="SFLDG00180">
    <property type="entry name" value="muconate_cycloisomerase"/>
    <property type="match status" value="1"/>
</dbReference>
<proteinExistence type="predicted"/>
<sequence length="391" mass="42126">MAPEPGRSGGRARLYHVELPMRTPFDHPAARRRTSDSLVLKLSADGVDGIGECAPRSYVTGETTASVRTALEQVDFAALFALLTGRDPEELLGLLHRDGFARTFGIDGGNNLLCLLETAVLDWLGRRLGRGARELLPGGEGGTSPSLPVSRTPDSLPVSQVLDLSLDAEEFLATRGPFHFVKIKASDDIEHDARTVRTIRDKLGDDVPVMVDANMCWTPANAVDHARRLREAGVDYVEEPLPKGSWEALRVLRRDGGVRIMLDESVCTARDARTAVESEACDAFNIRVSKNGGPLPAAGLVEYARENGVRFQFGVQVAEVGPLINSGRALAFGHPDALTVEAGQSDRFFPEMIVAPPPAVDRDTNTLSPAGGTGWGMDLAASAERWAVRDL</sequence>